<evidence type="ECO:0000256" key="2">
    <source>
        <dbReference type="ARBA" id="ARBA00004429"/>
    </source>
</evidence>
<dbReference type="GO" id="GO:0009055">
    <property type="term" value="F:electron transfer activity"/>
    <property type="evidence" value="ECO:0007669"/>
    <property type="project" value="TreeGrafter"/>
</dbReference>
<dbReference type="UniPathway" id="UPA00223"/>
<feature type="binding site" description="axial binding residue" evidence="17">
    <location>
        <position position="71"/>
    </location>
    <ligand>
        <name>heme</name>
        <dbReference type="ChEBI" id="CHEBI:30413"/>
        <note>ligand shared with second transmembrane subunit</note>
    </ligand>
    <ligandPart>
        <name>Fe</name>
        <dbReference type="ChEBI" id="CHEBI:18248"/>
    </ligandPart>
</feature>
<evidence type="ECO:0000256" key="5">
    <source>
        <dbReference type="ARBA" id="ARBA00022475"/>
    </source>
</evidence>
<keyword evidence="11 18" id="KW-1133">Transmembrane helix</keyword>
<evidence type="ECO:0000256" key="6">
    <source>
        <dbReference type="ARBA" id="ARBA00022519"/>
    </source>
</evidence>
<evidence type="ECO:0000256" key="4">
    <source>
        <dbReference type="ARBA" id="ARBA00022448"/>
    </source>
</evidence>
<evidence type="ECO:0000256" key="3">
    <source>
        <dbReference type="ARBA" id="ARBA00019425"/>
    </source>
</evidence>
<dbReference type="GO" id="GO:0017004">
    <property type="term" value="P:cytochrome complex assembly"/>
    <property type="evidence" value="ECO:0007669"/>
    <property type="project" value="TreeGrafter"/>
</dbReference>
<keyword evidence="17" id="KW-0349">Heme</keyword>
<dbReference type="EMBL" id="MOXD01000002">
    <property type="protein sequence ID" value="OMQ25591.1"/>
    <property type="molecule type" value="Genomic_DNA"/>
</dbReference>
<comment type="function">
    <text evidence="1 15">Membrane-anchoring subunit of succinate dehydrogenase (SDH).</text>
</comment>
<feature type="transmembrane region" description="Helical" evidence="18">
    <location>
        <begin position="92"/>
        <end position="113"/>
    </location>
</feature>
<dbReference type="PANTHER" id="PTHR38689:SF1">
    <property type="entry name" value="SUCCINATE DEHYDROGENASE HYDROPHOBIC MEMBRANE ANCHOR SUBUNIT"/>
    <property type="match status" value="1"/>
</dbReference>
<evidence type="ECO:0000313" key="19">
    <source>
        <dbReference type="EMBL" id="OMQ25591.1"/>
    </source>
</evidence>
<evidence type="ECO:0000256" key="18">
    <source>
        <dbReference type="SAM" id="Phobius"/>
    </source>
</evidence>
<keyword evidence="13 15" id="KW-0472">Membrane</keyword>
<dbReference type="PANTHER" id="PTHR38689">
    <property type="entry name" value="SUCCINATE DEHYDROGENASE HYDROPHOBIC MEMBRANE ANCHOR SUBUNIT"/>
    <property type="match status" value="1"/>
</dbReference>
<dbReference type="FunFam" id="1.20.1300.10:FF:000001">
    <property type="entry name" value="Succinate dehydrogenase hydrophobic membrane anchor subunit"/>
    <property type="match status" value="1"/>
</dbReference>
<dbReference type="Proteomes" id="UP000216021">
    <property type="component" value="Unassembled WGS sequence"/>
</dbReference>
<sequence length="115" mass="12806">MVSNVSALGRNGVHDWLLLRASAIVITLYVLYILGFVVTAPGITYEIWRGFFATSITKVFTLLTLLSILVHAWVGMWQVLTDYIKPLALRLVLQLAIVIALLVYLLYGTIVVWGA</sequence>
<keyword evidence="9 17" id="KW-0479">Metal-binding</keyword>
<evidence type="ECO:0000256" key="9">
    <source>
        <dbReference type="ARBA" id="ARBA00022723"/>
    </source>
</evidence>
<dbReference type="Gene3D" id="1.20.1300.10">
    <property type="entry name" value="Fumarate reductase/succinate dehydrogenase, transmembrane subunit"/>
    <property type="match status" value="1"/>
</dbReference>
<comment type="caution">
    <text evidence="19">The sequence shown here is derived from an EMBL/GenBank/DDBJ whole genome shotgun (WGS) entry which is preliminary data.</text>
</comment>
<comment type="cofactor">
    <cofactor evidence="17">
        <name>heme</name>
        <dbReference type="ChEBI" id="CHEBI:30413"/>
    </cofactor>
    <text evidence="17">The heme is bound between the two transmembrane subunits.</text>
</comment>
<dbReference type="SUPFAM" id="SSF81343">
    <property type="entry name" value="Fumarate reductase respiratory complex transmembrane subunits"/>
    <property type="match status" value="1"/>
</dbReference>
<evidence type="ECO:0000256" key="8">
    <source>
        <dbReference type="ARBA" id="ARBA00022692"/>
    </source>
</evidence>
<comment type="pathway">
    <text evidence="15">Carbohydrate metabolism; tricarboxylic acid cycle.</text>
</comment>
<evidence type="ECO:0000256" key="13">
    <source>
        <dbReference type="ARBA" id="ARBA00023136"/>
    </source>
</evidence>
<dbReference type="GO" id="GO:0005886">
    <property type="term" value="C:plasma membrane"/>
    <property type="evidence" value="ECO:0007669"/>
    <property type="project" value="UniProtKB-SubCell"/>
</dbReference>
<evidence type="ECO:0000256" key="11">
    <source>
        <dbReference type="ARBA" id="ARBA00022989"/>
    </source>
</evidence>
<dbReference type="GO" id="GO:0046872">
    <property type="term" value="F:metal ion binding"/>
    <property type="evidence" value="ECO:0007669"/>
    <property type="project" value="UniProtKB-KW"/>
</dbReference>
<dbReference type="InterPro" id="IPR014312">
    <property type="entry name" value="Succ_DH_anchor"/>
</dbReference>
<accession>A0A1S8CMI9</accession>
<dbReference type="PIRSF" id="PIRSF000169">
    <property type="entry name" value="SDH_D"/>
    <property type="match status" value="1"/>
</dbReference>
<evidence type="ECO:0000256" key="7">
    <source>
        <dbReference type="ARBA" id="ARBA00022532"/>
    </source>
</evidence>
<keyword evidence="10 15" id="KW-0249">Electron transport</keyword>
<keyword evidence="5 15" id="KW-1003">Cell membrane</keyword>
<dbReference type="STRING" id="2034155.BMI79_04585"/>
<dbReference type="NCBIfam" id="TIGR02968">
    <property type="entry name" value="succ_dehyd_anc"/>
    <property type="match status" value="1"/>
</dbReference>
<dbReference type="GO" id="GO:0006099">
    <property type="term" value="P:tricarboxylic acid cycle"/>
    <property type="evidence" value="ECO:0007669"/>
    <property type="project" value="UniProtKB-UniRule"/>
</dbReference>
<keyword evidence="12 17" id="KW-0408">Iron</keyword>
<proteinExistence type="predicted"/>
<keyword evidence="20" id="KW-1185">Reference proteome</keyword>
<evidence type="ECO:0000256" key="15">
    <source>
        <dbReference type="PIRNR" id="PIRNR000169"/>
    </source>
</evidence>
<keyword evidence="7 15" id="KW-0816">Tricarboxylic acid cycle</keyword>
<protein>
    <recommendedName>
        <fullName evidence="3 15">Succinate dehydrogenase hydrophobic membrane anchor subunit</fullName>
    </recommendedName>
</protein>
<dbReference type="AlphaFoldDB" id="A0A1S8CMI9"/>
<organism evidence="19 20">
    <name type="scientific">Serratia oryzae</name>
    <dbReference type="NCBI Taxonomy" id="2034155"/>
    <lineage>
        <taxon>Bacteria</taxon>
        <taxon>Pseudomonadati</taxon>
        <taxon>Pseudomonadota</taxon>
        <taxon>Gammaproteobacteria</taxon>
        <taxon>Enterobacterales</taxon>
        <taxon>Yersiniaceae</taxon>
        <taxon>Serratia</taxon>
    </lineage>
</organism>
<dbReference type="OrthoDB" id="5612767at2"/>
<evidence type="ECO:0000256" key="12">
    <source>
        <dbReference type="ARBA" id="ARBA00023004"/>
    </source>
</evidence>
<evidence type="ECO:0000256" key="14">
    <source>
        <dbReference type="ARBA" id="ARBA00025912"/>
    </source>
</evidence>
<keyword evidence="8 18" id="KW-0812">Transmembrane</keyword>
<evidence type="ECO:0000256" key="16">
    <source>
        <dbReference type="PIRSR" id="PIRSR000169-1"/>
    </source>
</evidence>
<comment type="subunit">
    <text evidence="14">Part of an enzyme complex containing four subunits: a flavoprotein, an iron-sulfur protein, plus two membrane-anchoring proteins, SdhC and SdhD. The complex can form homotrimers.</text>
</comment>
<keyword evidence="6 15" id="KW-0997">Cell inner membrane</keyword>
<evidence type="ECO:0000313" key="20">
    <source>
        <dbReference type="Proteomes" id="UP000216021"/>
    </source>
</evidence>
<feature type="binding site" evidence="16">
    <location>
        <position position="83"/>
    </location>
    <ligand>
        <name>a ubiquinone</name>
        <dbReference type="ChEBI" id="CHEBI:16389"/>
    </ligand>
</feature>
<dbReference type="GO" id="GO:0020037">
    <property type="term" value="F:heme binding"/>
    <property type="evidence" value="ECO:0007669"/>
    <property type="project" value="InterPro"/>
</dbReference>
<dbReference type="CDD" id="cd03494">
    <property type="entry name" value="SQR_TypeC_SdhD"/>
    <property type="match status" value="1"/>
</dbReference>
<keyword evidence="4 15" id="KW-0813">Transport</keyword>
<comment type="subcellular location">
    <subcellularLocation>
        <location evidence="2 15">Cell inner membrane</location>
        <topology evidence="2 15">Multi-pass membrane protein</topology>
    </subcellularLocation>
</comment>
<feature type="transmembrane region" description="Helical" evidence="18">
    <location>
        <begin position="59"/>
        <end position="80"/>
    </location>
</feature>
<reference evidence="19 20" key="1">
    <citation type="submission" date="2016-11" db="EMBL/GenBank/DDBJ databases">
        <title>Rahnella oryzae sp. nov., isolated from rice root.</title>
        <authorList>
            <person name="Zhang X.-X."/>
            <person name="Zhang J."/>
        </authorList>
    </citation>
    <scope>NUCLEOTIDE SEQUENCE [LARGE SCALE GENOMIC DNA]</scope>
    <source>
        <strain evidence="19 20">J11-6</strain>
    </source>
</reference>
<dbReference type="NCBIfam" id="NF007022">
    <property type="entry name" value="PRK09488.1"/>
    <property type="match status" value="1"/>
</dbReference>
<feature type="transmembrane region" description="Helical" evidence="18">
    <location>
        <begin position="17"/>
        <end position="38"/>
    </location>
</feature>
<evidence type="ECO:0000256" key="1">
    <source>
        <dbReference type="ARBA" id="ARBA00004050"/>
    </source>
</evidence>
<gene>
    <name evidence="19" type="ORF">BMI79_04585</name>
</gene>
<name>A0A1S8CMI9_9GAMM</name>
<dbReference type="InterPro" id="IPR034804">
    <property type="entry name" value="SQR/QFR_C/D"/>
</dbReference>
<dbReference type="RefSeq" id="WP_076940876.1">
    <property type="nucleotide sequence ID" value="NZ_MOXD01000002.1"/>
</dbReference>
<evidence type="ECO:0000256" key="10">
    <source>
        <dbReference type="ARBA" id="ARBA00022982"/>
    </source>
</evidence>
<evidence type="ECO:0000256" key="17">
    <source>
        <dbReference type="PIRSR" id="PIRSR000169-2"/>
    </source>
</evidence>